<evidence type="ECO:0000256" key="1">
    <source>
        <dbReference type="SAM" id="SignalP"/>
    </source>
</evidence>
<protein>
    <submittedName>
        <fullName evidence="2">Uncharacterized protein</fullName>
    </submittedName>
</protein>
<dbReference type="EMBL" id="AGUE01000182">
    <property type="protein sequence ID" value="EHK97664.1"/>
    <property type="molecule type" value="Genomic_DNA"/>
</dbReference>
<proteinExistence type="predicted"/>
<dbReference type="HOGENOM" id="CLU_2542783_0_0_1"/>
<name>H0EUV9_GLAL7</name>
<dbReference type="AlphaFoldDB" id="H0EUV9"/>
<organism evidence="2 3">
    <name type="scientific">Glarea lozoyensis (strain ATCC 74030 / MF5533)</name>
    <dbReference type="NCBI Taxonomy" id="1104152"/>
    <lineage>
        <taxon>Eukaryota</taxon>
        <taxon>Fungi</taxon>
        <taxon>Dikarya</taxon>
        <taxon>Ascomycota</taxon>
        <taxon>Pezizomycotina</taxon>
        <taxon>Leotiomycetes</taxon>
        <taxon>Helotiales</taxon>
        <taxon>Helotiaceae</taxon>
        <taxon>Glarea</taxon>
    </lineage>
</organism>
<dbReference type="InParanoid" id="H0EUV9"/>
<feature type="chain" id="PRO_5003532365" evidence="1">
    <location>
        <begin position="26"/>
        <end position="83"/>
    </location>
</feature>
<evidence type="ECO:0000313" key="2">
    <source>
        <dbReference type="EMBL" id="EHK97664.1"/>
    </source>
</evidence>
<gene>
    <name evidence="2" type="ORF">M7I_6548</name>
</gene>
<accession>H0EUV9</accession>
<reference evidence="2 3" key="1">
    <citation type="journal article" date="2012" name="Eukaryot. Cell">
        <title>Genome sequence of the fungus Glarea lozoyensis: the first genome sequence of a species from the Helotiaceae family.</title>
        <authorList>
            <person name="Youssar L."/>
            <person name="Gruening B.A."/>
            <person name="Erxleben A."/>
            <person name="Guenther S."/>
            <person name="Huettel W."/>
        </authorList>
    </citation>
    <scope>NUCLEOTIDE SEQUENCE [LARGE SCALE GENOMIC DNA]</scope>
    <source>
        <strain evidence="3">ATCC 74030 / MF5533</strain>
    </source>
</reference>
<comment type="caution">
    <text evidence="2">The sequence shown here is derived from an EMBL/GenBank/DDBJ whole genome shotgun (WGS) entry which is preliminary data.</text>
</comment>
<keyword evidence="3" id="KW-1185">Reference proteome</keyword>
<evidence type="ECO:0000313" key="3">
    <source>
        <dbReference type="Proteomes" id="UP000005446"/>
    </source>
</evidence>
<sequence length="83" mass="8836">MFIPPTIAIWFPGLWIFDMIGPFMADHCYSTVEGAVALQRVVGVADVAAAAVVAGQELEAVAAVVVAAAARRKNSCSWEKEED</sequence>
<feature type="signal peptide" evidence="1">
    <location>
        <begin position="1"/>
        <end position="25"/>
    </location>
</feature>
<dbReference type="Proteomes" id="UP000005446">
    <property type="component" value="Unassembled WGS sequence"/>
</dbReference>
<keyword evidence="1" id="KW-0732">Signal</keyword>